<dbReference type="SUPFAM" id="SSF54909">
    <property type="entry name" value="Dimeric alpha+beta barrel"/>
    <property type="match status" value="1"/>
</dbReference>
<dbReference type="InterPro" id="IPR011008">
    <property type="entry name" value="Dimeric_a/b-barrel"/>
</dbReference>
<protein>
    <submittedName>
        <fullName evidence="5">Lrp/AsnC family transcriptional regulator</fullName>
    </submittedName>
</protein>
<dbReference type="Gene3D" id="3.30.70.920">
    <property type="match status" value="1"/>
</dbReference>
<dbReference type="GO" id="GO:0006355">
    <property type="term" value="P:regulation of DNA-templated transcription"/>
    <property type="evidence" value="ECO:0007669"/>
    <property type="project" value="UniProtKB-ARBA"/>
</dbReference>
<reference evidence="5 6" key="1">
    <citation type="submission" date="2020-04" db="EMBL/GenBank/DDBJ databases">
        <title>Donghicola sp., a member of the Rhodobacteraceae family isolated from mangrove forest in Thailand.</title>
        <authorList>
            <person name="Charoenyingcharoen P."/>
            <person name="Yukphan P."/>
        </authorList>
    </citation>
    <scope>NUCLEOTIDE SEQUENCE [LARGE SCALE GENOMIC DNA]</scope>
    <source>
        <strain evidence="5 6">B5-SW-15</strain>
    </source>
</reference>
<name>A0A850Q9P2_9RHOB</name>
<dbReference type="SUPFAM" id="SSF46785">
    <property type="entry name" value="Winged helix' DNA-binding domain"/>
    <property type="match status" value="1"/>
</dbReference>
<sequence length="161" mass="17493">MGTPTARPEAELDDKDRAILRILQQDNKTPQRLIAEQVNLSAPAVQRRIARLESAGVIRGNIAVVDPAALGLGTSVMVEVHSASDRAVVLDGLKQQFRDAPEVQQCYHVGGNGGFIVIVHVQDIAAFDALARRLFSENELVYSFRSLVVLDPVKVSLAIEV</sequence>
<dbReference type="GO" id="GO:0043565">
    <property type="term" value="F:sequence-specific DNA binding"/>
    <property type="evidence" value="ECO:0007669"/>
    <property type="project" value="InterPro"/>
</dbReference>
<feature type="domain" description="HTH asnC-type" evidence="4">
    <location>
        <begin position="12"/>
        <end position="73"/>
    </location>
</feature>
<evidence type="ECO:0000256" key="3">
    <source>
        <dbReference type="ARBA" id="ARBA00023163"/>
    </source>
</evidence>
<dbReference type="PANTHER" id="PTHR30154:SF34">
    <property type="entry name" value="TRANSCRIPTIONAL REGULATOR AZLB"/>
    <property type="match status" value="1"/>
</dbReference>
<dbReference type="Proteomes" id="UP000592216">
    <property type="component" value="Unassembled WGS sequence"/>
</dbReference>
<dbReference type="InterPro" id="IPR036388">
    <property type="entry name" value="WH-like_DNA-bd_sf"/>
</dbReference>
<comment type="caution">
    <text evidence="5">The sequence shown here is derived from an EMBL/GenBank/DDBJ whole genome shotgun (WGS) entry which is preliminary data.</text>
</comment>
<dbReference type="InterPro" id="IPR011991">
    <property type="entry name" value="ArsR-like_HTH"/>
</dbReference>
<accession>A0A850Q9P2</accession>
<dbReference type="InterPro" id="IPR019887">
    <property type="entry name" value="Tscrpt_reg_AsnC/Lrp_C"/>
</dbReference>
<dbReference type="AlphaFoldDB" id="A0A850Q9P2"/>
<dbReference type="InterPro" id="IPR019888">
    <property type="entry name" value="Tscrpt_reg_AsnC-like"/>
</dbReference>
<gene>
    <name evidence="5" type="ORF">HJ536_16475</name>
</gene>
<proteinExistence type="predicted"/>
<evidence type="ECO:0000313" key="5">
    <source>
        <dbReference type="EMBL" id="NVO24952.1"/>
    </source>
</evidence>
<evidence type="ECO:0000313" key="6">
    <source>
        <dbReference type="Proteomes" id="UP000592216"/>
    </source>
</evidence>
<dbReference type="InterPro" id="IPR036390">
    <property type="entry name" value="WH_DNA-bd_sf"/>
</dbReference>
<dbReference type="Pfam" id="PF13412">
    <property type="entry name" value="HTH_24"/>
    <property type="match status" value="1"/>
</dbReference>
<evidence type="ECO:0000256" key="1">
    <source>
        <dbReference type="ARBA" id="ARBA00023015"/>
    </source>
</evidence>
<dbReference type="InterPro" id="IPR000485">
    <property type="entry name" value="AsnC-type_HTH_dom"/>
</dbReference>
<dbReference type="EMBL" id="JABCJE010000010">
    <property type="protein sequence ID" value="NVO24952.1"/>
    <property type="molecule type" value="Genomic_DNA"/>
</dbReference>
<organism evidence="5 6">
    <name type="scientific">Donghicola mangrovi</name>
    <dbReference type="NCBI Taxonomy" id="2729614"/>
    <lineage>
        <taxon>Bacteria</taxon>
        <taxon>Pseudomonadati</taxon>
        <taxon>Pseudomonadota</taxon>
        <taxon>Alphaproteobacteria</taxon>
        <taxon>Rhodobacterales</taxon>
        <taxon>Roseobacteraceae</taxon>
        <taxon>Donghicola</taxon>
    </lineage>
</organism>
<evidence type="ECO:0000259" key="4">
    <source>
        <dbReference type="PROSITE" id="PS50956"/>
    </source>
</evidence>
<keyword evidence="1" id="KW-0805">Transcription regulation</keyword>
<dbReference type="Pfam" id="PF01037">
    <property type="entry name" value="AsnC_trans_reg"/>
    <property type="match status" value="1"/>
</dbReference>
<dbReference type="PRINTS" id="PR00033">
    <property type="entry name" value="HTHASNC"/>
</dbReference>
<dbReference type="RefSeq" id="WP_177158554.1">
    <property type="nucleotide sequence ID" value="NZ_JABCJE010000010.1"/>
</dbReference>
<dbReference type="PROSITE" id="PS50956">
    <property type="entry name" value="HTH_ASNC_2"/>
    <property type="match status" value="1"/>
</dbReference>
<keyword evidence="2" id="KW-0238">DNA-binding</keyword>
<evidence type="ECO:0000256" key="2">
    <source>
        <dbReference type="ARBA" id="ARBA00023125"/>
    </source>
</evidence>
<dbReference type="GO" id="GO:0005829">
    <property type="term" value="C:cytosol"/>
    <property type="evidence" value="ECO:0007669"/>
    <property type="project" value="TreeGrafter"/>
</dbReference>
<dbReference type="CDD" id="cd00090">
    <property type="entry name" value="HTH_ARSR"/>
    <property type="match status" value="1"/>
</dbReference>
<dbReference type="SMART" id="SM00344">
    <property type="entry name" value="HTH_ASNC"/>
    <property type="match status" value="1"/>
</dbReference>
<keyword evidence="3" id="KW-0804">Transcription</keyword>
<dbReference type="GO" id="GO:0043200">
    <property type="term" value="P:response to amino acid"/>
    <property type="evidence" value="ECO:0007669"/>
    <property type="project" value="TreeGrafter"/>
</dbReference>
<dbReference type="PANTHER" id="PTHR30154">
    <property type="entry name" value="LEUCINE-RESPONSIVE REGULATORY PROTEIN"/>
    <property type="match status" value="1"/>
</dbReference>
<dbReference type="Gene3D" id="1.10.10.10">
    <property type="entry name" value="Winged helix-like DNA-binding domain superfamily/Winged helix DNA-binding domain"/>
    <property type="match status" value="1"/>
</dbReference>